<name>A0AAP3EML6_ECOLX</name>
<evidence type="ECO:0000313" key="1">
    <source>
        <dbReference type="EMBL" id="MCV5625720.1"/>
    </source>
</evidence>
<dbReference type="EMBL" id="JAOVKC010000744">
    <property type="protein sequence ID" value="MCV5625720.1"/>
    <property type="molecule type" value="Genomic_DNA"/>
</dbReference>
<sequence>HQAIDQIVLLNLDKRPDRLQQIREELALLHIPPEKITRLAASEDENGQRGRRQSHLQALRLAQQHGWQNYLLLEDDAVILKQEKHIQVLNTLLASLAKIP</sequence>
<proteinExistence type="predicted"/>
<gene>
    <name evidence="1" type="ORF">OFN31_29195</name>
</gene>
<comment type="caution">
    <text evidence="1">The sequence shown here is derived from an EMBL/GenBank/DDBJ whole genome shotgun (WGS) entry which is preliminary data.</text>
</comment>
<feature type="non-terminal residue" evidence="1">
    <location>
        <position position="1"/>
    </location>
</feature>
<feature type="non-terminal residue" evidence="1">
    <location>
        <position position="100"/>
    </location>
</feature>
<dbReference type="AlphaFoldDB" id="A0AAP3EML6"/>
<evidence type="ECO:0000313" key="2">
    <source>
        <dbReference type="Proteomes" id="UP001208624"/>
    </source>
</evidence>
<accession>A0AAP3EML6</accession>
<dbReference type="Proteomes" id="UP001208624">
    <property type="component" value="Unassembled WGS sequence"/>
</dbReference>
<protein>
    <submittedName>
        <fullName evidence="1">Glycosyltransferase family 2 protein</fullName>
    </submittedName>
</protein>
<organism evidence="1 2">
    <name type="scientific">Escherichia coli</name>
    <dbReference type="NCBI Taxonomy" id="562"/>
    <lineage>
        <taxon>Bacteria</taxon>
        <taxon>Pseudomonadati</taxon>
        <taxon>Pseudomonadota</taxon>
        <taxon>Gammaproteobacteria</taxon>
        <taxon>Enterobacterales</taxon>
        <taxon>Enterobacteriaceae</taxon>
        <taxon>Escherichia</taxon>
    </lineage>
</organism>
<reference evidence="1" key="1">
    <citation type="submission" date="2023-06" db="EMBL/GenBank/DDBJ databases">
        <title>Deciphering the underlying mechanisms mediating the transmission of blaNDM gene from human to animals in China.</title>
        <authorList>
            <person name="Chen K."/>
            <person name="Chen S."/>
        </authorList>
    </citation>
    <scope>NUCLEOTIDE SEQUENCE</scope>
    <source>
        <strain evidence="1">1199</strain>
    </source>
</reference>